<evidence type="ECO:0000313" key="3">
    <source>
        <dbReference type="Proteomes" id="UP000076761"/>
    </source>
</evidence>
<organism evidence="2 3">
    <name type="scientific">Neolentinus lepideus HHB14362 ss-1</name>
    <dbReference type="NCBI Taxonomy" id="1314782"/>
    <lineage>
        <taxon>Eukaryota</taxon>
        <taxon>Fungi</taxon>
        <taxon>Dikarya</taxon>
        <taxon>Basidiomycota</taxon>
        <taxon>Agaricomycotina</taxon>
        <taxon>Agaricomycetes</taxon>
        <taxon>Gloeophyllales</taxon>
        <taxon>Gloeophyllaceae</taxon>
        <taxon>Neolentinus</taxon>
    </lineage>
</organism>
<reference evidence="2 3" key="1">
    <citation type="journal article" date="2016" name="Mol. Biol. Evol.">
        <title>Comparative Genomics of Early-Diverging Mushroom-Forming Fungi Provides Insights into the Origins of Lignocellulose Decay Capabilities.</title>
        <authorList>
            <person name="Nagy L.G."/>
            <person name="Riley R."/>
            <person name="Tritt A."/>
            <person name="Adam C."/>
            <person name="Daum C."/>
            <person name="Floudas D."/>
            <person name="Sun H."/>
            <person name="Yadav J.S."/>
            <person name="Pangilinan J."/>
            <person name="Larsson K.H."/>
            <person name="Matsuura K."/>
            <person name="Barry K."/>
            <person name="Labutti K."/>
            <person name="Kuo R."/>
            <person name="Ohm R.A."/>
            <person name="Bhattacharya S.S."/>
            <person name="Shirouzu T."/>
            <person name="Yoshinaga Y."/>
            <person name="Martin F.M."/>
            <person name="Grigoriev I.V."/>
            <person name="Hibbett D.S."/>
        </authorList>
    </citation>
    <scope>NUCLEOTIDE SEQUENCE [LARGE SCALE GENOMIC DNA]</scope>
    <source>
        <strain evidence="2 3">HHB14362 ss-1</strain>
    </source>
</reference>
<keyword evidence="3" id="KW-1185">Reference proteome</keyword>
<accession>A0A165MZ26</accession>
<evidence type="ECO:0000256" key="1">
    <source>
        <dbReference type="SAM" id="MobiDB-lite"/>
    </source>
</evidence>
<name>A0A165MZ26_9AGAM</name>
<dbReference type="Proteomes" id="UP000076761">
    <property type="component" value="Unassembled WGS sequence"/>
</dbReference>
<dbReference type="InParanoid" id="A0A165MZ26"/>
<feature type="region of interest" description="Disordered" evidence="1">
    <location>
        <begin position="236"/>
        <end position="258"/>
    </location>
</feature>
<dbReference type="AlphaFoldDB" id="A0A165MZ26"/>
<protein>
    <submittedName>
        <fullName evidence="2">Uncharacterized protein</fullName>
    </submittedName>
</protein>
<evidence type="ECO:0000313" key="2">
    <source>
        <dbReference type="EMBL" id="KZT18963.1"/>
    </source>
</evidence>
<dbReference type="EMBL" id="KV425655">
    <property type="protein sequence ID" value="KZT18963.1"/>
    <property type="molecule type" value="Genomic_DNA"/>
</dbReference>
<sequence>MKNLSDKEIREMENIANDWDEAGVLILFLSNAENQLYPKPTAFVEDLGKNLGAVIYMQIGFSDTAGYINKMKLLMKEWDKWLEMIYYSSESNDEADLKFGVKTGCKCQMSALQTHCLSYPLISDRCIENSQAICTQLFHGRTFHRTWGPGSILTVFPFKTMTTQTKHMDREKIKASSSIESNSKINRCRKAKVMARSMKKAATKVKHAGKGKARVSMDIRFKSNITVDIDESIASNPNSSTYKINHKDNDGTESDIEGWLAYPRKRSQGMWKIDSSESDNEQHSLDDG</sequence>
<gene>
    <name evidence="2" type="ORF">NEOLEDRAFT_1152260</name>
</gene>
<proteinExistence type="predicted"/>